<feature type="transmembrane region" description="Helical" evidence="7">
    <location>
        <begin position="111"/>
        <end position="131"/>
    </location>
</feature>
<feature type="transmembrane region" description="Helical" evidence="7">
    <location>
        <begin position="77"/>
        <end position="99"/>
    </location>
</feature>
<organism evidence="8 10">
    <name type="scientific">Brumimicrobium oceani</name>
    <dbReference type="NCBI Taxonomy" id="2100725"/>
    <lineage>
        <taxon>Bacteria</taxon>
        <taxon>Pseudomonadati</taxon>
        <taxon>Bacteroidota</taxon>
        <taxon>Flavobacteriia</taxon>
        <taxon>Flavobacteriales</taxon>
        <taxon>Crocinitomicaceae</taxon>
        <taxon>Brumimicrobium</taxon>
    </lineage>
</organism>
<gene>
    <name evidence="8" type="ORF">DIT68_07585</name>
    <name evidence="9" type="ORF">DIT68_07720</name>
</gene>
<evidence type="ECO:0000256" key="7">
    <source>
        <dbReference type="RuleBase" id="RU362048"/>
    </source>
</evidence>
<reference evidence="8 10" key="1">
    <citation type="submission" date="2018-05" db="EMBL/GenBank/DDBJ databases">
        <title>Brumimicrobium oceani sp. nov., isolated from coastal sediment.</title>
        <authorList>
            <person name="Kou Y."/>
        </authorList>
    </citation>
    <scope>NUCLEOTIDE SEQUENCE [LARGE SCALE GENOMIC DNA]</scope>
    <source>
        <strain evidence="8 10">C305</strain>
    </source>
</reference>
<feature type="transmembrane region" description="Helical" evidence="7">
    <location>
        <begin position="176"/>
        <end position="197"/>
    </location>
</feature>
<dbReference type="RefSeq" id="WP_109359219.1">
    <property type="nucleotide sequence ID" value="NZ_QFRJ01000004.1"/>
</dbReference>
<keyword evidence="10" id="KW-1185">Reference proteome</keyword>
<dbReference type="Proteomes" id="UP000245370">
    <property type="component" value="Unassembled WGS sequence"/>
</dbReference>
<keyword evidence="6 7" id="KW-0472">Membrane</keyword>
<evidence type="ECO:0000256" key="6">
    <source>
        <dbReference type="ARBA" id="ARBA00023136"/>
    </source>
</evidence>
<dbReference type="EMBL" id="QFRJ01000004">
    <property type="protein sequence ID" value="PWH85942.1"/>
    <property type="molecule type" value="Genomic_DNA"/>
</dbReference>
<protein>
    <recommendedName>
        <fullName evidence="7">UPF0056 membrane protein</fullName>
    </recommendedName>
</protein>
<evidence type="ECO:0000256" key="1">
    <source>
        <dbReference type="ARBA" id="ARBA00004651"/>
    </source>
</evidence>
<dbReference type="PANTHER" id="PTHR33508">
    <property type="entry name" value="UPF0056 MEMBRANE PROTEIN YHCE"/>
    <property type="match status" value="1"/>
</dbReference>
<keyword evidence="4 7" id="KW-0812">Transmembrane</keyword>
<comment type="caution">
    <text evidence="8">The sequence shown here is derived from an EMBL/GenBank/DDBJ whole genome shotgun (WGS) entry which is preliminary data.</text>
</comment>
<keyword evidence="3" id="KW-1003">Cell membrane</keyword>
<accession>A0A2U2XDR9</accession>
<dbReference type="AlphaFoldDB" id="A0A2U2XDR9"/>
<sequence length="198" mass="21480">MNEFFASFSLNEIFKATMVLFAVIDIIGSIPIIIKIKETSGDIHANRITLVSLVIMIAFLITGESILMLFGVNVESFAVAGAFVLFAMALEMIMGIELFKETPIKGKSVGIVPLAFPIIAGAGSMTTLISLRAEYEMVNILIAILINMIIVYATLKLTRRIERLLGPGGVAILKKVFGIILLAIAVKLFASNVTQLFQ</sequence>
<comment type="similarity">
    <text evidence="2 7">Belongs to the UPF0056 (MarC) family.</text>
</comment>
<dbReference type="OrthoDB" id="978595at2"/>
<feature type="transmembrane region" description="Helical" evidence="7">
    <location>
        <begin position="137"/>
        <end position="155"/>
    </location>
</feature>
<feature type="transmembrane region" description="Helical" evidence="7">
    <location>
        <begin position="13"/>
        <end position="36"/>
    </location>
</feature>
<dbReference type="GO" id="GO:0005886">
    <property type="term" value="C:plasma membrane"/>
    <property type="evidence" value="ECO:0007669"/>
    <property type="project" value="UniProtKB-SubCell"/>
</dbReference>
<comment type="subcellular location">
    <subcellularLocation>
        <location evidence="1 7">Cell membrane</location>
        <topology evidence="1 7">Multi-pass membrane protein</topology>
    </subcellularLocation>
</comment>
<evidence type="ECO:0000256" key="4">
    <source>
        <dbReference type="ARBA" id="ARBA00022692"/>
    </source>
</evidence>
<dbReference type="InterPro" id="IPR002771">
    <property type="entry name" value="Multi_antbiot-R_MarC"/>
</dbReference>
<dbReference type="EMBL" id="QFRJ01000004">
    <property type="protein sequence ID" value="PWH85966.1"/>
    <property type="molecule type" value="Genomic_DNA"/>
</dbReference>
<evidence type="ECO:0000313" key="9">
    <source>
        <dbReference type="EMBL" id="PWH85966.1"/>
    </source>
</evidence>
<evidence type="ECO:0000256" key="2">
    <source>
        <dbReference type="ARBA" id="ARBA00009784"/>
    </source>
</evidence>
<reference evidence="8 10" key="2">
    <citation type="submission" date="2018-05" db="EMBL/GenBank/DDBJ databases">
        <authorList>
            <person name="Lanie J.A."/>
            <person name="Ng W.-L."/>
            <person name="Kazmierczak K.M."/>
            <person name="Andrzejewski T.M."/>
            <person name="Davidsen T.M."/>
            <person name="Wayne K.J."/>
            <person name="Tettelin H."/>
            <person name="Glass J.I."/>
            <person name="Rusch D."/>
            <person name="Podicherti R."/>
            <person name="Tsui H.-C.T."/>
            <person name="Winkler M.E."/>
        </authorList>
    </citation>
    <scope>NUCLEOTIDE SEQUENCE [LARGE SCALE GENOMIC DNA]</scope>
    <source>
        <strain evidence="8 10">C305</strain>
    </source>
</reference>
<name>A0A2U2XDR9_9FLAO</name>
<proteinExistence type="inferred from homology"/>
<keyword evidence="5 7" id="KW-1133">Transmembrane helix</keyword>
<feature type="transmembrane region" description="Helical" evidence="7">
    <location>
        <begin position="48"/>
        <end position="71"/>
    </location>
</feature>
<dbReference type="Pfam" id="PF01914">
    <property type="entry name" value="MarC"/>
    <property type="match status" value="1"/>
</dbReference>
<evidence type="ECO:0000313" key="8">
    <source>
        <dbReference type="EMBL" id="PWH85942.1"/>
    </source>
</evidence>
<evidence type="ECO:0000313" key="10">
    <source>
        <dbReference type="Proteomes" id="UP000245370"/>
    </source>
</evidence>
<dbReference type="PANTHER" id="PTHR33508:SF1">
    <property type="entry name" value="UPF0056 MEMBRANE PROTEIN YHCE"/>
    <property type="match status" value="1"/>
</dbReference>
<evidence type="ECO:0000256" key="3">
    <source>
        <dbReference type="ARBA" id="ARBA00022475"/>
    </source>
</evidence>
<evidence type="ECO:0000256" key="5">
    <source>
        <dbReference type="ARBA" id="ARBA00022989"/>
    </source>
</evidence>